<evidence type="ECO:0000313" key="1">
    <source>
        <dbReference type="EMBL" id="RZS89857.1"/>
    </source>
</evidence>
<protein>
    <recommendedName>
        <fullName evidence="3">DUF1508 domain-containing protein</fullName>
    </recommendedName>
</protein>
<organism evidence="1 2">
    <name type="scientific">Motilibacter rhizosphaerae</name>
    <dbReference type="NCBI Taxonomy" id="598652"/>
    <lineage>
        <taxon>Bacteria</taxon>
        <taxon>Bacillati</taxon>
        <taxon>Actinomycetota</taxon>
        <taxon>Actinomycetes</taxon>
        <taxon>Motilibacterales</taxon>
        <taxon>Motilibacteraceae</taxon>
        <taxon>Motilibacter</taxon>
    </lineage>
</organism>
<dbReference type="EMBL" id="SGXD01000002">
    <property type="protein sequence ID" value="RZS89857.1"/>
    <property type="molecule type" value="Genomic_DNA"/>
</dbReference>
<dbReference type="Gene3D" id="2.30.29.80">
    <property type="match status" value="1"/>
</dbReference>
<dbReference type="RefSeq" id="WP_130492400.1">
    <property type="nucleotide sequence ID" value="NZ_SGXD01000002.1"/>
</dbReference>
<dbReference type="AlphaFoldDB" id="A0A4Q7NRZ6"/>
<keyword evidence="2" id="KW-1185">Reference proteome</keyword>
<evidence type="ECO:0008006" key="3">
    <source>
        <dbReference type="Google" id="ProtNLM"/>
    </source>
</evidence>
<reference evidence="1 2" key="1">
    <citation type="submission" date="2019-02" db="EMBL/GenBank/DDBJ databases">
        <title>Genomic Encyclopedia of Type Strains, Phase IV (KMG-IV): sequencing the most valuable type-strain genomes for metagenomic binning, comparative biology and taxonomic classification.</title>
        <authorList>
            <person name="Goeker M."/>
        </authorList>
    </citation>
    <scope>NUCLEOTIDE SEQUENCE [LARGE SCALE GENOMIC DNA]</scope>
    <source>
        <strain evidence="1 2">DSM 45622</strain>
    </source>
</reference>
<proteinExistence type="predicted"/>
<name>A0A4Q7NRZ6_9ACTN</name>
<dbReference type="SUPFAM" id="SSF160113">
    <property type="entry name" value="YegP-like"/>
    <property type="match status" value="2"/>
</dbReference>
<gene>
    <name evidence="1" type="ORF">EV189_1633</name>
</gene>
<sequence length="122" mass="13368">MATPARFHFFTRRATATGVEWRLVMGNNRELGRASAPYTDLAACTDAVRRLQTGLPHLAASLVAGTPGRWSWNLRDEADGVLAVSGRDYCRRVEVQSALEKFRAAAGAAHIIDEVRAVGFLR</sequence>
<accession>A0A4Q7NRZ6</accession>
<dbReference type="OrthoDB" id="5187539at2"/>
<dbReference type="Proteomes" id="UP000293638">
    <property type="component" value="Unassembled WGS sequence"/>
</dbReference>
<comment type="caution">
    <text evidence="1">The sequence shown here is derived from an EMBL/GenBank/DDBJ whole genome shotgun (WGS) entry which is preliminary data.</text>
</comment>
<dbReference type="InterPro" id="IPR036913">
    <property type="entry name" value="YegP-like_sf"/>
</dbReference>
<evidence type="ECO:0000313" key="2">
    <source>
        <dbReference type="Proteomes" id="UP000293638"/>
    </source>
</evidence>